<dbReference type="InterPro" id="IPR000531">
    <property type="entry name" value="Beta-barrel_TonB"/>
</dbReference>
<keyword evidence="3 8" id="KW-1134">Transmembrane beta strand</keyword>
<comment type="caution">
    <text evidence="12">The sequence shown here is derived from an EMBL/GenBank/DDBJ whole genome shotgun (WGS) entry which is preliminary data.</text>
</comment>
<keyword evidence="12" id="KW-0675">Receptor</keyword>
<dbReference type="InterPro" id="IPR036942">
    <property type="entry name" value="Beta-barrel_TonB_sf"/>
</dbReference>
<proteinExistence type="inferred from homology"/>
<organism evidence="12 13">
    <name type="scientific">Saccharibacter floricola DSM 15669</name>
    <dbReference type="NCBI Taxonomy" id="1123227"/>
    <lineage>
        <taxon>Bacteria</taxon>
        <taxon>Pseudomonadati</taxon>
        <taxon>Pseudomonadota</taxon>
        <taxon>Alphaproteobacteria</taxon>
        <taxon>Acetobacterales</taxon>
        <taxon>Acetobacteraceae</taxon>
        <taxon>Saccharibacter</taxon>
    </lineage>
</organism>
<dbReference type="Proteomes" id="UP001062901">
    <property type="component" value="Unassembled WGS sequence"/>
</dbReference>
<dbReference type="InterPro" id="IPR039426">
    <property type="entry name" value="TonB-dep_rcpt-like"/>
</dbReference>
<dbReference type="PANTHER" id="PTHR47234">
    <property type="match status" value="1"/>
</dbReference>
<dbReference type="Pfam" id="PF07715">
    <property type="entry name" value="Plug"/>
    <property type="match status" value="1"/>
</dbReference>
<protein>
    <submittedName>
        <fullName evidence="12">TonB-dependent receptor protein</fullName>
    </submittedName>
</protein>
<evidence type="ECO:0000256" key="1">
    <source>
        <dbReference type="ARBA" id="ARBA00004571"/>
    </source>
</evidence>
<dbReference type="PANTHER" id="PTHR47234:SF2">
    <property type="entry name" value="TONB-DEPENDENT RECEPTOR"/>
    <property type="match status" value="1"/>
</dbReference>
<keyword evidence="7 8" id="KW-0998">Cell outer membrane</keyword>
<name>A0ABQ0P0D4_9PROT</name>
<gene>
    <name evidence="12" type="ORF">AA15669_0465</name>
</gene>
<comment type="subcellular location">
    <subcellularLocation>
        <location evidence="1 8">Cell outer membrane</location>
        <topology evidence="1 8">Multi-pass membrane protein</topology>
    </subcellularLocation>
</comment>
<dbReference type="SUPFAM" id="SSF56935">
    <property type="entry name" value="Porins"/>
    <property type="match status" value="1"/>
</dbReference>
<evidence type="ECO:0000256" key="3">
    <source>
        <dbReference type="ARBA" id="ARBA00022452"/>
    </source>
</evidence>
<evidence type="ECO:0000256" key="7">
    <source>
        <dbReference type="ARBA" id="ARBA00023237"/>
    </source>
</evidence>
<evidence type="ECO:0000259" key="10">
    <source>
        <dbReference type="Pfam" id="PF00593"/>
    </source>
</evidence>
<comment type="similarity">
    <text evidence="8 9">Belongs to the TonB-dependent receptor family.</text>
</comment>
<keyword evidence="6 8" id="KW-0472">Membrane</keyword>
<keyword evidence="4 8" id="KW-0812">Transmembrane</keyword>
<evidence type="ECO:0000256" key="5">
    <source>
        <dbReference type="ARBA" id="ARBA00023077"/>
    </source>
</evidence>
<evidence type="ECO:0000259" key="11">
    <source>
        <dbReference type="Pfam" id="PF07715"/>
    </source>
</evidence>
<dbReference type="Gene3D" id="2.40.170.20">
    <property type="entry name" value="TonB-dependent receptor, beta-barrel domain"/>
    <property type="match status" value="1"/>
</dbReference>
<dbReference type="Pfam" id="PF00593">
    <property type="entry name" value="TonB_dep_Rec_b-barrel"/>
    <property type="match status" value="1"/>
</dbReference>
<evidence type="ECO:0000256" key="6">
    <source>
        <dbReference type="ARBA" id="ARBA00023136"/>
    </source>
</evidence>
<dbReference type="Gene3D" id="2.170.130.10">
    <property type="entry name" value="TonB-dependent receptor, plug domain"/>
    <property type="match status" value="1"/>
</dbReference>
<evidence type="ECO:0000256" key="9">
    <source>
        <dbReference type="RuleBase" id="RU003357"/>
    </source>
</evidence>
<dbReference type="EMBL" id="BAQD01000004">
    <property type="protein sequence ID" value="GBQ05443.1"/>
    <property type="molecule type" value="Genomic_DNA"/>
</dbReference>
<reference evidence="12" key="1">
    <citation type="submission" date="2013-04" db="EMBL/GenBank/DDBJ databases">
        <title>The genome sequencing project of 58 acetic acid bacteria.</title>
        <authorList>
            <person name="Okamoto-Kainuma A."/>
            <person name="Ishikawa M."/>
            <person name="Umino S."/>
            <person name="Koizumi Y."/>
            <person name="Shiwa Y."/>
            <person name="Yoshikawa H."/>
            <person name="Matsutani M."/>
            <person name="Matsushita K."/>
        </authorList>
    </citation>
    <scope>NUCLEOTIDE SEQUENCE</scope>
    <source>
        <strain evidence="12">DSM 15669</strain>
    </source>
</reference>
<evidence type="ECO:0000313" key="13">
    <source>
        <dbReference type="Proteomes" id="UP001062901"/>
    </source>
</evidence>
<evidence type="ECO:0000256" key="8">
    <source>
        <dbReference type="PROSITE-ProRule" id="PRU01360"/>
    </source>
</evidence>
<accession>A0ABQ0P0D4</accession>
<dbReference type="InterPro" id="IPR037066">
    <property type="entry name" value="Plug_dom_sf"/>
</dbReference>
<feature type="domain" description="TonB-dependent receptor-like beta-barrel" evidence="10">
    <location>
        <begin position="335"/>
        <end position="832"/>
    </location>
</feature>
<evidence type="ECO:0000256" key="4">
    <source>
        <dbReference type="ARBA" id="ARBA00022692"/>
    </source>
</evidence>
<keyword evidence="13" id="KW-1185">Reference proteome</keyword>
<dbReference type="InterPro" id="IPR012910">
    <property type="entry name" value="Plug_dom"/>
</dbReference>
<keyword evidence="5 9" id="KW-0798">TonB box</keyword>
<sequence length="869" mass="94525">MQTITARDIQKTSATSLGDYLSRLPSIGSSGTTNSTTNSGKGAVCTDLRNLGSQRVLVLIDGKRTTLNAGSECVDLNSIPLQQIERVELLKDGGSSLYGADAVAGVINIHLKHDLTTGGITLKGGLSQEGDQRAGQIAAYKGFSLDQGRGNITLFGQYDTTGPIYSRNRDWAALPQNDNPAKGAPSFGSSIIPSGVAFEPGTRKRLVPNGDGTFRAYNASRDAYNFGRNSTIANAHQNAALSLDAHETLSRFITLYGTTRFSRTVASRDMSPAPVQGSVPPSTLPSSWVLPAGNPYNPWGQEASITKRMAELGPRRQSISTNTLTLLGGLHGKLGAHWDYDLSMTYGRSRLAARTANMVNYRHLLNSTGTQALDPTSSSSAVQYNPSLCSSASGCVLQNPFAPYQGKAADYIRFTQKDHAIYQMRDVNFRLRNPHLVSLPYRYGGPIGLSLGMEHRGEQLSYAPDDVVARGDSAGTTGAYTGGGFTVSEGYAETRLPLLQKAPFAHDLSLNLQGRLSAYNRFGLTKNWKIGAHWAPTRDIAFRTTWGTSYRQPDLYSLYSGRTLGYPSASDPCTRATSYGAAASNVIARCRKEQIDPNNFSSAFVGQLPTLSGGNEALRPENGRAFTLGMDLTPRFAPAFHLSVDYWHYSLRHMITTLATQTLLDGCYTGSNPEFCSLIAPRSASNQLTAISAIPQNTGGMKTDGVDMTLNYHLTLTQQDVLSLSENFQYLLSYRQRYSQSGAWHNFTGRMLYLSGSGMPRHRSYTTVTWRHNHFSLTYLVNYTGSLRWNDGTHDLTAATAGRTRTAGIFLQDITLSYQNRQWQANVGINNLFNRRPPFVADGAFNTASSLYSGFIAGRSVFAQAGVTF</sequence>
<evidence type="ECO:0000313" key="12">
    <source>
        <dbReference type="EMBL" id="GBQ05443.1"/>
    </source>
</evidence>
<keyword evidence="2 8" id="KW-0813">Transport</keyword>
<dbReference type="PROSITE" id="PS52016">
    <property type="entry name" value="TONB_DEPENDENT_REC_3"/>
    <property type="match status" value="1"/>
</dbReference>
<feature type="domain" description="TonB-dependent receptor plug" evidence="11">
    <location>
        <begin position="2"/>
        <end position="106"/>
    </location>
</feature>
<evidence type="ECO:0000256" key="2">
    <source>
        <dbReference type="ARBA" id="ARBA00022448"/>
    </source>
</evidence>